<evidence type="ECO:0000259" key="8">
    <source>
        <dbReference type="PROSITE" id="PS50113"/>
    </source>
</evidence>
<protein>
    <recommendedName>
        <fullName evidence="2">histidine kinase</fullName>
        <ecNumber evidence="2">2.7.13.3</ecNumber>
    </recommendedName>
</protein>
<gene>
    <name evidence="9" type="ORF">GCM10009126_07960</name>
</gene>
<dbReference type="CDD" id="cd00156">
    <property type="entry name" value="REC"/>
    <property type="match status" value="1"/>
</dbReference>
<dbReference type="SMART" id="SM00387">
    <property type="entry name" value="HATPase_c"/>
    <property type="match status" value="1"/>
</dbReference>
<evidence type="ECO:0000259" key="7">
    <source>
        <dbReference type="PROSITE" id="PS50112"/>
    </source>
</evidence>
<evidence type="ECO:0000256" key="3">
    <source>
        <dbReference type="ARBA" id="ARBA00022553"/>
    </source>
</evidence>
<dbReference type="Gene3D" id="3.30.565.10">
    <property type="entry name" value="Histidine kinase-like ATPase, C-terminal domain"/>
    <property type="match status" value="1"/>
</dbReference>
<dbReference type="EMBL" id="BAAAFO010000001">
    <property type="protein sequence ID" value="GAA0244692.1"/>
    <property type="molecule type" value="Genomic_DNA"/>
</dbReference>
<feature type="domain" description="PAC" evidence="8">
    <location>
        <begin position="68"/>
        <end position="120"/>
    </location>
</feature>
<dbReference type="InterPro" id="IPR013656">
    <property type="entry name" value="PAS_4"/>
</dbReference>
<dbReference type="EC" id="2.7.13.3" evidence="2"/>
<dbReference type="Pfam" id="PF08448">
    <property type="entry name" value="PAS_4"/>
    <property type="match status" value="1"/>
</dbReference>
<dbReference type="CDD" id="cd18161">
    <property type="entry name" value="REC_hyHK_blue-like"/>
    <property type="match status" value="1"/>
</dbReference>
<reference evidence="9 10" key="1">
    <citation type="journal article" date="2019" name="Int. J. Syst. Evol. Microbiol.">
        <title>The Global Catalogue of Microorganisms (GCM) 10K type strain sequencing project: providing services to taxonomists for standard genome sequencing and annotation.</title>
        <authorList>
            <consortium name="The Broad Institute Genomics Platform"/>
            <consortium name="The Broad Institute Genome Sequencing Center for Infectious Disease"/>
            <person name="Wu L."/>
            <person name="Ma J."/>
        </authorList>
    </citation>
    <scope>NUCLEOTIDE SEQUENCE [LARGE SCALE GENOMIC DNA]</scope>
    <source>
        <strain evidence="9 10">JCM 16242</strain>
    </source>
</reference>
<dbReference type="SMART" id="SM00448">
    <property type="entry name" value="REC"/>
    <property type="match status" value="2"/>
</dbReference>
<keyword evidence="10" id="KW-1185">Reference proteome</keyword>
<dbReference type="SMART" id="SM00086">
    <property type="entry name" value="PAC"/>
    <property type="match status" value="2"/>
</dbReference>
<dbReference type="SMART" id="SM00388">
    <property type="entry name" value="HisKA"/>
    <property type="match status" value="1"/>
</dbReference>
<dbReference type="SUPFAM" id="SSF47384">
    <property type="entry name" value="Homodimeric domain of signal transducing histidine kinase"/>
    <property type="match status" value="1"/>
</dbReference>
<dbReference type="Pfam" id="PF00072">
    <property type="entry name" value="Response_reg"/>
    <property type="match status" value="2"/>
</dbReference>
<evidence type="ECO:0000256" key="4">
    <source>
        <dbReference type="PROSITE-ProRule" id="PRU00169"/>
    </source>
</evidence>
<evidence type="ECO:0000313" key="10">
    <source>
        <dbReference type="Proteomes" id="UP001500657"/>
    </source>
</evidence>
<dbReference type="InterPro" id="IPR001610">
    <property type="entry name" value="PAC"/>
</dbReference>
<dbReference type="InterPro" id="IPR003594">
    <property type="entry name" value="HATPase_dom"/>
</dbReference>
<feature type="domain" description="Response regulatory" evidence="6">
    <location>
        <begin position="511"/>
        <end position="627"/>
    </location>
</feature>
<sequence length="764" mass="83643">MESIDDVAVYMVGRDGRIETWNRGAECLIGYASDEAIGMPVARLYPHAEVTGALSDARDACQDGGSMRKIEGALRRKDGSQFVASITVKPVCDDAGSLLGWWEVARDLSQQKAEANAHEFTEEQFRRLVHSVIDYAIYMLDPDGYVQSWNAGAERIKGYSEKEILGRHFSTFYTESDRAAGEPQRGLAHALEHGRFENKAWRMRKDGSLFWAHVVIDRVDDNEGNPIGFAKITRDATESLRAEEALEEMRRAFHQAQKMEAIGQLTGGVAHDFNNLLQVISGNLQLLNDDVAGNDRARRRLANAMASVARGSKLSSQLLAFGRRQPLAPKVVNPGKLIRDMDDLLRRTLGEGIEVETVVSGGLWNTSVDRTNLENAILNLSINARDAMEGQGRLTIEVGNAYLDDEYARRQHEVKAGQYVLIAVTDTGCGVAPELVEKVFEPFFSTKPEGSGTGLGLSMVYGFVKQSGGHVKIYSEVGYGTTVKIYLPRCTQGEEQQPVDTSTEVRRGTETILVVEDDEAVRETAVSLLRNLGYRVLQAPDARSALSVIESGVALDLLFTDVVMPGTMRSPELAAKARQRMPDIAVLFTSGYTENSIVHAGRLDEGVELLSKPYTQEALALKVRQVLSARARTAPATDGRHANAQSSRILLCEDDASIRLTVKDMLESRGYVVVDVGSAETAIEAYRRESIGLLVTDLTLPGTSGIDLTQKLRQIDPTLPVVFTTGRFDKDAGLLDARTKVLLKPYSGDALVQTISQLLGPGAP</sequence>
<feature type="modified residue" description="4-aspartylphosphate" evidence="4">
    <location>
        <position position="561"/>
    </location>
</feature>
<dbReference type="InterPro" id="IPR001789">
    <property type="entry name" value="Sig_transdc_resp-reg_receiver"/>
</dbReference>
<comment type="catalytic activity">
    <reaction evidence="1">
        <text>ATP + protein L-histidine = ADP + protein N-phospho-L-histidine.</text>
        <dbReference type="EC" id="2.7.13.3"/>
    </reaction>
</comment>
<dbReference type="Pfam" id="PF13426">
    <property type="entry name" value="PAS_9"/>
    <property type="match status" value="1"/>
</dbReference>
<organism evidence="9 10">
    <name type="scientific">Rhodanobacter caeni</name>
    <dbReference type="NCBI Taxonomy" id="657654"/>
    <lineage>
        <taxon>Bacteria</taxon>
        <taxon>Pseudomonadati</taxon>
        <taxon>Pseudomonadota</taxon>
        <taxon>Gammaproteobacteria</taxon>
        <taxon>Lysobacterales</taxon>
        <taxon>Rhodanobacteraceae</taxon>
        <taxon>Rhodanobacter</taxon>
    </lineage>
</organism>
<dbReference type="Gene3D" id="3.30.450.20">
    <property type="entry name" value="PAS domain"/>
    <property type="match status" value="2"/>
</dbReference>
<dbReference type="PRINTS" id="PR00344">
    <property type="entry name" value="BCTRLSENSOR"/>
</dbReference>
<feature type="domain" description="PAS" evidence="7">
    <location>
        <begin position="1"/>
        <end position="38"/>
    </location>
</feature>
<feature type="domain" description="Histidine kinase" evidence="5">
    <location>
        <begin position="268"/>
        <end position="491"/>
    </location>
</feature>
<evidence type="ECO:0000259" key="5">
    <source>
        <dbReference type="PROSITE" id="PS50109"/>
    </source>
</evidence>
<dbReference type="InterPro" id="IPR000700">
    <property type="entry name" value="PAS-assoc_C"/>
</dbReference>
<dbReference type="Proteomes" id="UP001500657">
    <property type="component" value="Unassembled WGS sequence"/>
</dbReference>
<dbReference type="InterPro" id="IPR004358">
    <property type="entry name" value="Sig_transdc_His_kin-like_C"/>
</dbReference>
<keyword evidence="3 4" id="KW-0597">Phosphoprotein</keyword>
<evidence type="ECO:0000313" key="9">
    <source>
        <dbReference type="EMBL" id="GAA0244692.1"/>
    </source>
</evidence>
<proteinExistence type="predicted"/>
<dbReference type="NCBIfam" id="TIGR00229">
    <property type="entry name" value="sensory_box"/>
    <property type="match status" value="2"/>
</dbReference>
<dbReference type="Pfam" id="PF02518">
    <property type="entry name" value="HATPase_c"/>
    <property type="match status" value="1"/>
</dbReference>
<dbReference type="InterPro" id="IPR005467">
    <property type="entry name" value="His_kinase_dom"/>
</dbReference>
<feature type="domain" description="PAS" evidence="7">
    <location>
        <begin position="121"/>
        <end position="194"/>
    </location>
</feature>
<dbReference type="PROSITE" id="PS50112">
    <property type="entry name" value="PAS"/>
    <property type="match status" value="2"/>
</dbReference>
<dbReference type="PROSITE" id="PS50109">
    <property type="entry name" value="HIS_KIN"/>
    <property type="match status" value="1"/>
</dbReference>
<dbReference type="Gene3D" id="3.40.50.2300">
    <property type="match status" value="2"/>
</dbReference>
<feature type="domain" description="Response regulatory" evidence="6">
    <location>
        <begin position="648"/>
        <end position="759"/>
    </location>
</feature>
<dbReference type="PROSITE" id="PS50113">
    <property type="entry name" value="PAC"/>
    <property type="match status" value="2"/>
</dbReference>
<dbReference type="SUPFAM" id="SSF55874">
    <property type="entry name" value="ATPase domain of HSP90 chaperone/DNA topoisomerase II/histidine kinase"/>
    <property type="match status" value="1"/>
</dbReference>
<dbReference type="SUPFAM" id="SSF55785">
    <property type="entry name" value="PYP-like sensor domain (PAS domain)"/>
    <property type="match status" value="2"/>
</dbReference>
<dbReference type="CDD" id="cd00082">
    <property type="entry name" value="HisKA"/>
    <property type="match status" value="1"/>
</dbReference>
<dbReference type="PROSITE" id="PS50110">
    <property type="entry name" value="RESPONSE_REGULATORY"/>
    <property type="match status" value="2"/>
</dbReference>
<accession>A0ABN0UB51</accession>
<dbReference type="Gene3D" id="1.10.287.130">
    <property type="match status" value="1"/>
</dbReference>
<feature type="modified residue" description="4-aspartylphosphate" evidence="4">
    <location>
        <position position="697"/>
    </location>
</feature>
<dbReference type="InterPro" id="IPR036097">
    <property type="entry name" value="HisK_dim/P_sf"/>
</dbReference>
<dbReference type="PANTHER" id="PTHR43065">
    <property type="entry name" value="SENSOR HISTIDINE KINASE"/>
    <property type="match status" value="1"/>
</dbReference>
<feature type="domain" description="PAC" evidence="8">
    <location>
        <begin position="194"/>
        <end position="248"/>
    </location>
</feature>
<dbReference type="PANTHER" id="PTHR43065:SF49">
    <property type="entry name" value="HISTIDINE KINASE"/>
    <property type="match status" value="1"/>
</dbReference>
<dbReference type="CDD" id="cd00130">
    <property type="entry name" value="PAS"/>
    <property type="match status" value="2"/>
</dbReference>
<dbReference type="Pfam" id="PF00512">
    <property type="entry name" value="HisKA"/>
    <property type="match status" value="1"/>
</dbReference>
<dbReference type="SMART" id="SM00091">
    <property type="entry name" value="PAS"/>
    <property type="match status" value="2"/>
</dbReference>
<dbReference type="SUPFAM" id="SSF52172">
    <property type="entry name" value="CheY-like"/>
    <property type="match status" value="2"/>
</dbReference>
<dbReference type="InterPro" id="IPR035965">
    <property type="entry name" value="PAS-like_dom_sf"/>
</dbReference>
<name>A0ABN0UB51_9GAMM</name>
<dbReference type="InterPro" id="IPR011006">
    <property type="entry name" value="CheY-like_superfamily"/>
</dbReference>
<comment type="caution">
    <text evidence="9">The sequence shown here is derived from an EMBL/GenBank/DDBJ whole genome shotgun (WGS) entry which is preliminary data.</text>
</comment>
<evidence type="ECO:0000256" key="1">
    <source>
        <dbReference type="ARBA" id="ARBA00000085"/>
    </source>
</evidence>
<dbReference type="InterPro" id="IPR003661">
    <property type="entry name" value="HisK_dim/P_dom"/>
</dbReference>
<dbReference type="InterPro" id="IPR000014">
    <property type="entry name" value="PAS"/>
</dbReference>
<evidence type="ECO:0000259" key="6">
    <source>
        <dbReference type="PROSITE" id="PS50110"/>
    </source>
</evidence>
<dbReference type="InterPro" id="IPR036890">
    <property type="entry name" value="HATPase_C_sf"/>
</dbReference>
<evidence type="ECO:0000256" key="2">
    <source>
        <dbReference type="ARBA" id="ARBA00012438"/>
    </source>
</evidence>